<organism evidence="3">
    <name type="scientific">Siphoviridae sp. ctHiz26</name>
    <dbReference type="NCBI Taxonomy" id="2825423"/>
    <lineage>
        <taxon>Viruses</taxon>
        <taxon>Duplodnaviria</taxon>
        <taxon>Heunggongvirae</taxon>
        <taxon>Uroviricota</taxon>
        <taxon>Caudoviricetes</taxon>
    </lineage>
</organism>
<dbReference type="InterPro" id="IPR003497">
    <property type="entry name" value="BRO_N_domain"/>
</dbReference>
<dbReference type="EMBL" id="BK015583">
    <property type="protein sequence ID" value="DAE14445.1"/>
    <property type="molecule type" value="Genomic_DNA"/>
</dbReference>
<dbReference type="Pfam" id="PF03374">
    <property type="entry name" value="ANT"/>
    <property type="match status" value="1"/>
</dbReference>
<evidence type="ECO:0000259" key="2">
    <source>
        <dbReference type="PROSITE" id="PS51750"/>
    </source>
</evidence>
<dbReference type="Pfam" id="PF02498">
    <property type="entry name" value="Bro-N"/>
    <property type="match status" value="1"/>
</dbReference>
<dbReference type="SMART" id="SM01040">
    <property type="entry name" value="Bro-N"/>
    <property type="match status" value="1"/>
</dbReference>
<dbReference type="PANTHER" id="PTHR36180">
    <property type="entry name" value="DNA-BINDING PROTEIN-RELATED-RELATED"/>
    <property type="match status" value="1"/>
</dbReference>
<feature type="coiled-coil region" evidence="1">
    <location>
        <begin position="149"/>
        <end position="183"/>
    </location>
</feature>
<dbReference type="PROSITE" id="PS51750">
    <property type="entry name" value="BRO_N"/>
    <property type="match status" value="1"/>
</dbReference>
<feature type="domain" description="Bro-N" evidence="2">
    <location>
        <begin position="17"/>
        <end position="130"/>
    </location>
</feature>
<dbReference type="GO" id="GO:0003677">
    <property type="term" value="F:DNA binding"/>
    <property type="evidence" value="ECO:0007669"/>
    <property type="project" value="InterPro"/>
</dbReference>
<keyword evidence="1" id="KW-0175">Coiled coil</keyword>
<reference evidence="3" key="1">
    <citation type="journal article" date="2021" name="Proc. Natl. Acad. Sci. U.S.A.">
        <title>A Catalog of Tens of Thousands of Viruses from Human Metagenomes Reveals Hidden Associations with Chronic Diseases.</title>
        <authorList>
            <person name="Tisza M.J."/>
            <person name="Buck C.B."/>
        </authorList>
    </citation>
    <scope>NUCLEOTIDE SEQUENCE</scope>
    <source>
        <strain evidence="3">CtHiz26</strain>
    </source>
</reference>
<evidence type="ECO:0000256" key="1">
    <source>
        <dbReference type="SAM" id="Coils"/>
    </source>
</evidence>
<name>A0A8S5Q6V3_9CAUD</name>
<dbReference type="PANTHER" id="PTHR36180:SF2">
    <property type="entry name" value="BRO FAMILY PROTEIN"/>
    <property type="match status" value="1"/>
</dbReference>
<dbReference type="InterPro" id="IPR005039">
    <property type="entry name" value="Ant_C"/>
</dbReference>
<sequence length="309" mass="34818">MAAAFCLPTILLNSQQMEGIKIFNSPMFGELRVTRNEKGELLFCLKDVCDSLELVVNNVVKRISRDPYNIGVSKEVVSHGVPTGKFKVENMYFVTEPDLYRCIFQSRKPTARKFQDWVFNEVLPSLRKTGGYIVTTATDTPEMIMARALKVADETIKRNEQRMRELEAQSEQQAATIDLQKKELTVAAPKVDYYDNTLASVNYITATQVADDLGVSARALNKKLSEIGLIYFQSGQWHVKGIYKGWNLASTRTHTYQSSNGENISKPTLVWNQRGKRFILALYNNGFNVKSAIAEIKGAQTPTLSNNNK</sequence>
<accession>A0A8S5Q6V3</accession>
<protein>
    <submittedName>
        <fullName evidence="3">Repressor domain protein</fullName>
    </submittedName>
</protein>
<evidence type="ECO:0000313" key="3">
    <source>
        <dbReference type="EMBL" id="DAE14445.1"/>
    </source>
</evidence>
<proteinExistence type="predicted"/>